<dbReference type="InterPro" id="IPR050638">
    <property type="entry name" value="AA-Vitamin_Transporters"/>
</dbReference>
<feature type="transmembrane region" description="Helical" evidence="6">
    <location>
        <begin position="31"/>
        <end position="50"/>
    </location>
</feature>
<gene>
    <name evidence="8" type="ORF">RGR602_PC01265</name>
</gene>
<dbReference type="PANTHER" id="PTHR32322:SF2">
    <property type="entry name" value="EAMA DOMAIN-CONTAINING PROTEIN"/>
    <property type="match status" value="1"/>
</dbReference>
<evidence type="ECO:0000256" key="4">
    <source>
        <dbReference type="ARBA" id="ARBA00022989"/>
    </source>
</evidence>
<feature type="transmembrane region" description="Helical" evidence="6">
    <location>
        <begin position="211"/>
        <end position="233"/>
    </location>
</feature>
<dbReference type="Proteomes" id="UP000031368">
    <property type="component" value="Plasmid pRgalR602c"/>
</dbReference>
<feature type="domain" description="EamA" evidence="7">
    <location>
        <begin position="149"/>
        <end position="285"/>
    </location>
</feature>
<evidence type="ECO:0000313" key="9">
    <source>
        <dbReference type="Proteomes" id="UP000031368"/>
    </source>
</evidence>
<feature type="transmembrane region" description="Helical" evidence="6">
    <location>
        <begin position="147"/>
        <end position="169"/>
    </location>
</feature>
<feature type="transmembrane region" description="Helical" evidence="6">
    <location>
        <begin position="245"/>
        <end position="264"/>
    </location>
</feature>
<evidence type="ECO:0000256" key="1">
    <source>
        <dbReference type="ARBA" id="ARBA00004141"/>
    </source>
</evidence>
<geneLocation type="plasmid" evidence="8 9">
    <name>pRgalR602c</name>
</geneLocation>
<dbReference type="InterPro" id="IPR037185">
    <property type="entry name" value="EmrE-like"/>
</dbReference>
<keyword evidence="5 6" id="KW-0472">Membrane</keyword>
<sequence>MAPLLFVLTVLIWGTTWYAIKLQVGIVPAEVSILYRFALAAILLLGLLALRRRLPPPPSKHWLTVGAQGLCLFCCNFLCFYYAAGMLPSGIVSVVFAMATLFNAANGWLLHGNRPSARVMLAGAVGLVGLVLLFADEIRALDTTPEGGLGLLLALTGTYCFSLGNFLSARHQRLGLDLPSTTAYAMVCGVAALGAIVLVRGLPLTFDPSPVYAGALLYLAIPGSVVGFLAYLALVGRWGPARASYATVLFPLVALTVSTLFEGYAWSAEAVLGLALALGGNLIMFGKPIRLHRIAQARQT</sequence>
<evidence type="ECO:0000259" key="7">
    <source>
        <dbReference type="Pfam" id="PF00892"/>
    </source>
</evidence>
<feature type="transmembrane region" description="Helical" evidence="6">
    <location>
        <begin position="90"/>
        <end position="110"/>
    </location>
</feature>
<reference evidence="8 9" key="1">
    <citation type="submission" date="2013-11" db="EMBL/GenBank/DDBJ databases">
        <title>Complete genome sequence of Rhizobium gallicum bv. gallicum R602.</title>
        <authorList>
            <person name="Bustos P."/>
            <person name="Santamaria R.I."/>
            <person name="Lozano L."/>
            <person name="Acosta J.L."/>
            <person name="Ormeno-Orrillo E."/>
            <person name="Rogel M.A."/>
            <person name="Romero D."/>
            <person name="Cevallos M.A."/>
            <person name="Martinez-Romero E."/>
            <person name="Gonzalez V."/>
        </authorList>
    </citation>
    <scope>NUCLEOTIDE SEQUENCE [LARGE SCALE GENOMIC DNA]</scope>
    <source>
        <strain evidence="8 9">R602</strain>
        <plasmid evidence="8 9">pRgalR602c</plasmid>
    </source>
</reference>
<dbReference type="KEGG" id="rga:RGR602_PC01265"/>
<evidence type="ECO:0000313" key="8">
    <source>
        <dbReference type="EMBL" id="AJD45292.1"/>
    </source>
</evidence>
<dbReference type="RefSeq" id="WP_040115541.1">
    <property type="nucleotide sequence ID" value="NZ_CP006880.1"/>
</dbReference>
<dbReference type="InterPro" id="IPR000620">
    <property type="entry name" value="EamA_dom"/>
</dbReference>
<keyword evidence="4 6" id="KW-1133">Transmembrane helix</keyword>
<dbReference type="EMBL" id="CP006880">
    <property type="protein sequence ID" value="AJD45292.1"/>
    <property type="molecule type" value="Genomic_DNA"/>
</dbReference>
<comment type="subcellular location">
    <subcellularLocation>
        <location evidence="1">Membrane</location>
        <topology evidence="1">Multi-pass membrane protein</topology>
    </subcellularLocation>
</comment>
<feature type="transmembrane region" description="Helical" evidence="6">
    <location>
        <begin position="117"/>
        <end position="135"/>
    </location>
</feature>
<accession>A0A0B4XFN6</accession>
<feature type="domain" description="EamA" evidence="7">
    <location>
        <begin position="4"/>
        <end position="134"/>
    </location>
</feature>
<dbReference type="HOGENOM" id="CLU_033863_5_3_5"/>
<evidence type="ECO:0000256" key="2">
    <source>
        <dbReference type="ARBA" id="ARBA00007362"/>
    </source>
</evidence>
<dbReference type="PANTHER" id="PTHR32322">
    <property type="entry name" value="INNER MEMBRANE TRANSPORTER"/>
    <property type="match status" value="1"/>
</dbReference>
<evidence type="ECO:0000256" key="6">
    <source>
        <dbReference type="SAM" id="Phobius"/>
    </source>
</evidence>
<evidence type="ECO:0000256" key="3">
    <source>
        <dbReference type="ARBA" id="ARBA00022692"/>
    </source>
</evidence>
<evidence type="ECO:0000256" key="5">
    <source>
        <dbReference type="ARBA" id="ARBA00023136"/>
    </source>
</evidence>
<dbReference type="GO" id="GO:0016020">
    <property type="term" value="C:membrane"/>
    <property type="evidence" value="ECO:0007669"/>
    <property type="project" value="UniProtKB-SubCell"/>
</dbReference>
<keyword evidence="8" id="KW-0614">Plasmid</keyword>
<feature type="transmembrane region" description="Helical" evidence="6">
    <location>
        <begin position="181"/>
        <end position="199"/>
    </location>
</feature>
<comment type="similarity">
    <text evidence="2">Belongs to the EamA transporter family.</text>
</comment>
<keyword evidence="3 6" id="KW-0812">Transmembrane</keyword>
<organism evidence="8 9">
    <name type="scientific">Rhizobium gallicum bv. gallicum R602sp</name>
    <dbReference type="NCBI Taxonomy" id="1041138"/>
    <lineage>
        <taxon>Bacteria</taxon>
        <taxon>Pseudomonadati</taxon>
        <taxon>Pseudomonadota</taxon>
        <taxon>Alphaproteobacteria</taxon>
        <taxon>Hyphomicrobiales</taxon>
        <taxon>Rhizobiaceae</taxon>
        <taxon>Rhizobium/Agrobacterium group</taxon>
        <taxon>Rhizobium</taxon>
    </lineage>
</organism>
<keyword evidence="9" id="KW-1185">Reference proteome</keyword>
<dbReference type="SUPFAM" id="SSF103481">
    <property type="entry name" value="Multidrug resistance efflux transporter EmrE"/>
    <property type="match status" value="2"/>
</dbReference>
<feature type="transmembrane region" description="Helical" evidence="6">
    <location>
        <begin position="62"/>
        <end position="84"/>
    </location>
</feature>
<name>A0A0B4XFN6_9HYPH</name>
<dbReference type="Pfam" id="PF00892">
    <property type="entry name" value="EamA"/>
    <property type="match status" value="2"/>
</dbReference>
<dbReference type="AlphaFoldDB" id="A0A0B4XFN6"/>
<protein>
    <submittedName>
        <fullName evidence="8">DMT superfamily inner membrane transporter protein</fullName>
    </submittedName>
</protein>
<feature type="transmembrane region" description="Helical" evidence="6">
    <location>
        <begin position="270"/>
        <end position="289"/>
    </location>
</feature>
<proteinExistence type="inferred from homology"/>